<evidence type="ECO:0000256" key="10">
    <source>
        <dbReference type="ARBA" id="ARBA00023239"/>
    </source>
</evidence>
<dbReference type="CDD" id="cd01577">
    <property type="entry name" value="IPMI_Swivel"/>
    <property type="match status" value="1"/>
</dbReference>
<dbReference type="PANTHER" id="PTHR43345:SF5">
    <property type="entry name" value="3-ISOPROPYLMALATE DEHYDRATASE SMALL SUBUNIT"/>
    <property type="match status" value="1"/>
</dbReference>
<dbReference type="EC" id="4.2.1.33" evidence="6"/>
<comment type="subunit">
    <text evidence="5">Heterodimer of LeuC and LeuD.</text>
</comment>
<dbReference type="SUPFAM" id="SSF52016">
    <property type="entry name" value="LeuD/IlvD-like"/>
    <property type="match status" value="1"/>
</dbReference>
<evidence type="ECO:0000256" key="11">
    <source>
        <dbReference type="ARBA" id="ARBA00023304"/>
    </source>
</evidence>
<evidence type="ECO:0000256" key="2">
    <source>
        <dbReference type="ARBA" id="ARBA00002695"/>
    </source>
</evidence>
<dbReference type="EMBL" id="AP019368">
    <property type="protein sequence ID" value="BBH53539.1"/>
    <property type="molecule type" value="Genomic_DNA"/>
</dbReference>
<keyword evidence="16" id="KW-1185">Reference proteome</keyword>
<dbReference type="AlphaFoldDB" id="A0A4P2VP90"/>
<keyword evidence="9" id="KW-0028">Amino-acid biosynthesis</keyword>
<dbReference type="InterPro" id="IPR033940">
    <property type="entry name" value="IPMI_Swivel"/>
</dbReference>
<dbReference type="Gene3D" id="3.20.19.10">
    <property type="entry name" value="Aconitase, domain 4"/>
    <property type="match status" value="1"/>
</dbReference>
<evidence type="ECO:0000256" key="4">
    <source>
        <dbReference type="ARBA" id="ARBA00009845"/>
    </source>
</evidence>
<reference evidence="15 16" key="1">
    <citation type="submission" date="2018-12" db="EMBL/GenBank/DDBJ databases">
        <title>Rubrispira sanarue gen. nov., sp., nov., a member of the order Silvanigrellales, isolated from a brackish lake in Hamamatsu Japan.</title>
        <authorList>
            <person name="Maejima Y."/>
            <person name="Iino T."/>
            <person name="Muraguchi Y."/>
            <person name="Fukuda K."/>
            <person name="Nojiri H."/>
            <person name="Ohkuma M."/>
            <person name="Moriuchi R."/>
            <person name="Dohra H."/>
            <person name="Kimbara K."/>
            <person name="Shintani M."/>
        </authorList>
    </citation>
    <scope>NUCLEOTIDE SEQUENCE [LARGE SCALE GENOMIC DNA]</scope>
    <source>
        <strain evidence="15 16">RF1110005</strain>
    </source>
</reference>
<comment type="function">
    <text evidence="2">Catalyzes the isomerization between 2-isopropylmalate and 3-isopropylmalate, via the formation of 2-isopropylmaleate.</text>
</comment>
<keyword evidence="11" id="KW-0100">Branched-chain amino acid biosynthesis</keyword>
<evidence type="ECO:0000256" key="3">
    <source>
        <dbReference type="ARBA" id="ARBA00004729"/>
    </source>
</evidence>
<keyword evidence="8" id="KW-0432">Leucine biosynthesis</keyword>
<dbReference type="GO" id="GO:0003861">
    <property type="term" value="F:3-isopropylmalate dehydratase activity"/>
    <property type="evidence" value="ECO:0007669"/>
    <property type="project" value="UniProtKB-EC"/>
</dbReference>
<evidence type="ECO:0000256" key="13">
    <source>
        <dbReference type="ARBA" id="ARBA00033368"/>
    </source>
</evidence>
<feature type="domain" description="Aconitase A/isopropylmalate dehydratase small subunit swivel" evidence="14">
    <location>
        <begin position="6"/>
        <end position="118"/>
    </location>
</feature>
<evidence type="ECO:0000256" key="8">
    <source>
        <dbReference type="ARBA" id="ARBA00022430"/>
    </source>
</evidence>
<dbReference type="NCBIfam" id="NF002458">
    <property type="entry name" value="PRK01641.1"/>
    <property type="match status" value="1"/>
</dbReference>
<dbReference type="Pfam" id="PF00694">
    <property type="entry name" value="Aconitase_C"/>
    <property type="match status" value="1"/>
</dbReference>
<proteinExistence type="inferred from homology"/>
<evidence type="ECO:0000256" key="6">
    <source>
        <dbReference type="ARBA" id="ARBA00011998"/>
    </source>
</evidence>
<dbReference type="Proteomes" id="UP000291236">
    <property type="component" value="Chromosome"/>
</dbReference>
<evidence type="ECO:0000256" key="9">
    <source>
        <dbReference type="ARBA" id="ARBA00022605"/>
    </source>
</evidence>
<dbReference type="KEGG" id="sbf:JCM31447_19830"/>
<keyword evidence="10" id="KW-0456">Lyase</keyword>
<dbReference type="InterPro" id="IPR004431">
    <property type="entry name" value="3-IsopropMal_deHydase_ssu"/>
</dbReference>
<dbReference type="FunFam" id="3.20.19.10:FF:000003">
    <property type="entry name" value="3-isopropylmalate dehydratase small subunit"/>
    <property type="match status" value="1"/>
</dbReference>
<evidence type="ECO:0000256" key="5">
    <source>
        <dbReference type="ARBA" id="ARBA00011271"/>
    </source>
</evidence>
<organism evidence="15 16">
    <name type="scientific">Fluviispira sanaruensis</name>
    <dbReference type="NCBI Taxonomy" id="2493639"/>
    <lineage>
        <taxon>Bacteria</taxon>
        <taxon>Pseudomonadati</taxon>
        <taxon>Bdellovibrionota</taxon>
        <taxon>Oligoflexia</taxon>
        <taxon>Silvanigrellales</taxon>
        <taxon>Silvanigrellaceae</taxon>
        <taxon>Fluviispira</taxon>
    </lineage>
</organism>
<dbReference type="UniPathway" id="UPA00048">
    <property type="reaction ID" value="UER00071"/>
</dbReference>
<evidence type="ECO:0000256" key="1">
    <source>
        <dbReference type="ARBA" id="ARBA00000491"/>
    </source>
</evidence>
<dbReference type="InterPro" id="IPR015928">
    <property type="entry name" value="Aconitase/3IPM_dehydase_swvl"/>
</dbReference>
<evidence type="ECO:0000256" key="12">
    <source>
        <dbReference type="ARBA" id="ARBA00031631"/>
    </source>
</evidence>
<dbReference type="InterPro" id="IPR000573">
    <property type="entry name" value="AconitaseA/IPMdHydase_ssu_swvl"/>
</dbReference>
<dbReference type="RefSeq" id="WP_130609575.1">
    <property type="nucleotide sequence ID" value="NZ_AP019368.1"/>
</dbReference>
<evidence type="ECO:0000313" key="16">
    <source>
        <dbReference type="Proteomes" id="UP000291236"/>
    </source>
</evidence>
<dbReference type="GO" id="GO:0009316">
    <property type="term" value="C:3-isopropylmalate dehydratase complex"/>
    <property type="evidence" value="ECO:0007669"/>
    <property type="project" value="InterPro"/>
</dbReference>
<accession>A0A4P2VP90</accession>
<evidence type="ECO:0000259" key="14">
    <source>
        <dbReference type="Pfam" id="PF00694"/>
    </source>
</evidence>
<gene>
    <name evidence="15" type="ORF">JCM31447_19830</name>
</gene>
<comment type="similarity">
    <text evidence="4">Belongs to the LeuD family. LeuD type 1 subfamily.</text>
</comment>
<dbReference type="OrthoDB" id="9777465at2"/>
<protein>
    <recommendedName>
        <fullName evidence="7">3-isopropylmalate dehydratase small subunit</fullName>
        <ecNumber evidence="6">4.2.1.33</ecNumber>
    </recommendedName>
    <alternativeName>
        <fullName evidence="12">Alpha-IPM isomerase</fullName>
    </alternativeName>
    <alternativeName>
        <fullName evidence="13">Isopropylmalate isomerase</fullName>
    </alternativeName>
</protein>
<sequence>MESKASITGKCIPLEMSDVDTDLIIPAQYLTSVTRKGYGENLFKRLRENSPDFIFNNAKYKDAKILVTKNNFGCGSSREHAVWALKEYGIQVIIAHSFADIFAGNSLKNRLILIQLPESEIYKIIEKSKQSEYILKIDLHSTKIESKCGDIYNFKMDDFQKSCFINGFDEIDYLLSFKEKIIKFKHEQMQNNIIPKLNRTI</sequence>
<dbReference type="InterPro" id="IPR050075">
    <property type="entry name" value="LeuD"/>
</dbReference>
<evidence type="ECO:0000256" key="7">
    <source>
        <dbReference type="ARBA" id="ARBA00017233"/>
    </source>
</evidence>
<comment type="catalytic activity">
    <reaction evidence="1">
        <text>(2R,3S)-3-isopropylmalate = (2S)-2-isopropylmalate</text>
        <dbReference type="Rhea" id="RHEA:32287"/>
        <dbReference type="ChEBI" id="CHEBI:1178"/>
        <dbReference type="ChEBI" id="CHEBI:35121"/>
        <dbReference type="EC" id="4.2.1.33"/>
    </reaction>
</comment>
<comment type="pathway">
    <text evidence="3">Amino-acid biosynthesis; L-leucine biosynthesis; L-leucine from 3-methyl-2-oxobutanoate: step 2/4.</text>
</comment>
<evidence type="ECO:0000313" key="15">
    <source>
        <dbReference type="EMBL" id="BBH53539.1"/>
    </source>
</evidence>
<dbReference type="NCBIfam" id="TIGR00171">
    <property type="entry name" value="leuD"/>
    <property type="match status" value="1"/>
</dbReference>
<dbReference type="PANTHER" id="PTHR43345">
    <property type="entry name" value="3-ISOPROPYLMALATE DEHYDRATASE SMALL SUBUNIT 2-RELATED-RELATED"/>
    <property type="match status" value="1"/>
</dbReference>
<name>A0A4P2VP90_FLUSA</name>
<dbReference type="GO" id="GO:0009098">
    <property type="term" value="P:L-leucine biosynthetic process"/>
    <property type="evidence" value="ECO:0007669"/>
    <property type="project" value="UniProtKB-UniPathway"/>
</dbReference>